<feature type="compositionally biased region" description="Basic and acidic residues" evidence="5">
    <location>
        <begin position="1"/>
        <end position="15"/>
    </location>
</feature>
<dbReference type="InterPro" id="IPR003029">
    <property type="entry name" value="S1_domain"/>
</dbReference>
<keyword evidence="2 7" id="KW-0689">Ribosomal protein</keyword>
<feature type="domain" description="S1 motif" evidence="6">
    <location>
        <begin position="354"/>
        <end position="423"/>
    </location>
</feature>
<comment type="similarity">
    <text evidence="1">Belongs to the bacterial ribosomal protein bS1 family.</text>
</comment>
<keyword evidence="3" id="KW-0687">Ribonucleoprotein</keyword>
<comment type="function">
    <text evidence="4">Binds mRNA; thus facilitating recognition of the initiation point. It is needed to translate mRNA with a short Shine-Dalgarno (SD) purine-rich sequence.</text>
</comment>
<evidence type="ECO:0000259" key="6">
    <source>
        <dbReference type="PROSITE" id="PS50126"/>
    </source>
</evidence>
<evidence type="ECO:0000313" key="8">
    <source>
        <dbReference type="Proteomes" id="UP000320386"/>
    </source>
</evidence>
<evidence type="ECO:0000256" key="5">
    <source>
        <dbReference type="SAM" id="MobiDB-lite"/>
    </source>
</evidence>
<dbReference type="Proteomes" id="UP000320386">
    <property type="component" value="Chromosome"/>
</dbReference>
<dbReference type="InterPro" id="IPR012340">
    <property type="entry name" value="NA-bd_OB-fold"/>
</dbReference>
<evidence type="ECO:0000256" key="3">
    <source>
        <dbReference type="ARBA" id="ARBA00023274"/>
    </source>
</evidence>
<dbReference type="GO" id="GO:0006412">
    <property type="term" value="P:translation"/>
    <property type="evidence" value="ECO:0007669"/>
    <property type="project" value="TreeGrafter"/>
</dbReference>
<dbReference type="GO" id="GO:0022627">
    <property type="term" value="C:cytosolic small ribosomal subunit"/>
    <property type="evidence" value="ECO:0007669"/>
    <property type="project" value="TreeGrafter"/>
</dbReference>
<feature type="compositionally biased region" description="Low complexity" evidence="5">
    <location>
        <begin position="40"/>
        <end position="53"/>
    </location>
</feature>
<dbReference type="CDD" id="cd05688">
    <property type="entry name" value="S1_RPS1_repeat_ec3"/>
    <property type="match status" value="1"/>
</dbReference>
<dbReference type="FunFam" id="2.40.50.140:FF:000103">
    <property type="entry name" value="protein RRP5 homolog"/>
    <property type="match status" value="1"/>
</dbReference>
<feature type="region of interest" description="Disordered" evidence="5">
    <location>
        <begin position="1"/>
        <end position="64"/>
    </location>
</feature>
<dbReference type="EMBL" id="CP036280">
    <property type="protein sequence ID" value="QDU72095.1"/>
    <property type="molecule type" value="Genomic_DNA"/>
</dbReference>
<dbReference type="KEGG" id="mcad:Pan265_19570"/>
<dbReference type="Gene3D" id="2.40.50.140">
    <property type="entry name" value="Nucleic acid-binding proteins"/>
    <property type="match status" value="5"/>
</dbReference>
<dbReference type="InterPro" id="IPR050437">
    <property type="entry name" value="Ribos_protein_bS1-like"/>
</dbReference>
<protein>
    <submittedName>
        <fullName evidence="7">30S ribosomal protein S1</fullName>
    </submittedName>
</protein>
<evidence type="ECO:0000256" key="1">
    <source>
        <dbReference type="ARBA" id="ARBA00006767"/>
    </source>
</evidence>
<feature type="domain" description="S1 motif" evidence="6">
    <location>
        <begin position="179"/>
        <end position="246"/>
    </location>
</feature>
<evidence type="ECO:0000256" key="2">
    <source>
        <dbReference type="ARBA" id="ARBA00022980"/>
    </source>
</evidence>
<dbReference type="RefSeq" id="WP_145446276.1">
    <property type="nucleotide sequence ID" value="NZ_CP036280.1"/>
</dbReference>
<dbReference type="GO" id="GO:0003729">
    <property type="term" value="F:mRNA binding"/>
    <property type="evidence" value="ECO:0007669"/>
    <property type="project" value="TreeGrafter"/>
</dbReference>
<dbReference type="PRINTS" id="PR00681">
    <property type="entry name" value="RIBOSOMALS1"/>
</dbReference>
<reference evidence="7 8" key="1">
    <citation type="submission" date="2019-02" db="EMBL/GenBank/DDBJ databases">
        <title>Deep-cultivation of Planctomycetes and their phenomic and genomic characterization uncovers novel biology.</title>
        <authorList>
            <person name="Wiegand S."/>
            <person name="Jogler M."/>
            <person name="Boedeker C."/>
            <person name="Pinto D."/>
            <person name="Vollmers J."/>
            <person name="Rivas-Marin E."/>
            <person name="Kohn T."/>
            <person name="Peeters S.H."/>
            <person name="Heuer A."/>
            <person name="Rast P."/>
            <person name="Oberbeckmann S."/>
            <person name="Bunk B."/>
            <person name="Jeske O."/>
            <person name="Meyerdierks A."/>
            <person name="Storesund J.E."/>
            <person name="Kallscheuer N."/>
            <person name="Luecker S."/>
            <person name="Lage O.M."/>
            <person name="Pohl T."/>
            <person name="Merkel B.J."/>
            <person name="Hornburger P."/>
            <person name="Mueller R.-W."/>
            <person name="Bruemmer F."/>
            <person name="Labrenz M."/>
            <person name="Spormann A.M."/>
            <person name="Op den Camp H."/>
            <person name="Overmann J."/>
            <person name="Amann R."/>
            <person name="Jetten M.S.M."/>
            <person name="Mascher T."/>
            <person name="Medema M.H."/>
            <person name="Devos D.P."/>
            <person name="Kaster A.-K."/>
            <person name="Ovreas L."/>
            <person name="Rohde M."/>
            <person name="Galperin M.Y."/>
            <person name="Jogler C."/>
        </authorList>
    </citation>
    <scope>NUCLEOTIDE SEQUENCE [LARGE SCALE GENOMIC DNA]</scope>
    <source>
        <strain evidence="7 8">Pan265</strain>
    </source>
</reference>
<gene>
    <name evidence="7" type="primary">rpsA_2</name>
    <name evidence="7" type="ORF">Pan265_19570</name>
</gene>
<feature type="domain" description="S1 motif" evidence="6">
    <location>
        <begin position="440"/>
        <end position="509"/>
    </location>
</feature>
<feature type="region of interest" description="Disordered" evidence="5">
    <location>
        <begin position="522"/>
        <end position="561"/>
    </location>
</feature>
<sequence length="561" mass="61017">MNEHTTGSTEHKDEQATNAPQPESTPTSEQPSEPTPATTPPADNAPAPEADAPARPPAPAEQDVSAELEAEIADADLNAMMEASITAEDSKPAAEPEAVHHEIRRGRIAAVRGEDVFVELTGEMGKMQGIVPLTQFDRAPRIGAIMDFVVDRIDENEGLIYLSREGAISRATWDQLNPGSAVEARVTSTNKGGLELELVGGIRAFMPASQVDIHHVDDLEALVGEKLEAIVQEIDRRSKKVLISRRQYLQQKREAARQKVLAELEVDQIREGTISSITDYGAFVDLGGLDGLLHVSDMTYGRVEKPSEVVKVGDNVKVKVLKIQQGEKGPRISLGLKQIEPDPWENVAETFNVGDEVTGRVTRTANFGAFVEVADGVEGLLPLSEMSWKRVNNADDVVRVGDTIKLSVISLEPQRKRMSLSLKAAGGDPWDGASLKYPQNAVVEGKVLGTTDFGAFIELEEGVEGLVHISELADRRVNQVEDVLNVGESKKFRVLEISDADRKIKLSLKQVDKPIEKTVEQLQPRNLGKAKRQAPRNLQSGLGKSDAMGMGLGDLKLDDLK</sequence>
<proteinExistence type="inferred from homology"/>
<dbReference type="SUPFAM" id="SSF50249">
    <property type="entry name" value="Nucleic acid-binding proteins"/>
    <property type="match status" value="5"/>
</dbReference>
<dbReference type="OrthoDB" id="9804077at2"/>
<dbReference type="AlphaFoldDB" id="A0A518BYP2"/>
<dbReference type="PANTHER" id="PTHR10724:SF7">
    <property type="entry name" value="SMALL RIBOSOMAL SUBUNIT PROTEIN BS1C"/>
    <property type="match status" value="1"/>
</dbReference>
<feature type="compositionally biased region" description="Low complexity" evidence="5">
    <location>
        <begin position="20"/>
        <end position="32"/>
    </location>
</feature>
<keyword evidence="8" id="KW-1185">Reference proteome</keyword>
<accession>A0A518BYP2</accession>
<dbReference type="GO" id="GO:0003735">
    <property type="term" value="F:structural constituent of ribosome"/>
    <property type="evidence" value="ECO:0007669"/>
    <property type="project" value="TreeGrafter"/>
</dbReference>
<organism evidence="7 8">
    <name type="scientific">Mucisphaera calidilacus</name>
    <dbReference type="NCBI Taxonomy" id="2527982"/>
    <lineage>
        <taxon>Bacteria</taxon>
        <taxon>Pseudomonadati</taxon>
        <taxon>Planctomycetota</taxon>
        <taxon>Phycisphaerae</taxon>
        <taxon>Phycisphaerales</taxon>
        <taxon>Phycisphaeraceae</taxon>
        <taxon>Mucisphaera</taxon>
    </lineage>
</organism>
<feature type="domain" description="S1 motif" evidence="6">
    <location>
        <begin position="101"/>
        <end position="165"/>
    </location>
</feature>
<dbReference type="Pfam" id="PF00575">
    <property type="entry name" value="S1"/>
    <property type="match status" value="4"/>
</dbReference>
<dbReference type="PANTHER" id="PTHR10724">
    <property type="entry name" value="30S RIBOSOMAL PROTEIN S1"/>
    <property type="match status" value="1"/>
</dbReference>
<evidence type="ECO:0000256" key="4">
    <source>
        <dbReference type="ARBA" id="ARBA00025604"/>
    </source>
</evidence>
<feature type="domain" description="S1 motif" evidence="6">
    <location>
        <begin position="267"/>
        <end position="337"/>
    </location>
</feature>
<dbReference type="SMART" id="SM00316">
    <property type="entry name" value="S1"/>
    <property type="match status" value="5"/>
</dbReference>
<evidence type="ECO:0000313" key="7">
    <source>
        <dbReference type="EMBL" id="QDU72095.1"/>
    </source>
</evidence>
<dbReference type="CDD" id="cd04465">
    <property type="entry name" value="S1_RPS1_repeat_ec2_hs2"/>
    <property type="match status" value="1"/>
</dbReference>
<dbReference type="PROSITE" id="PS50126">
    <property type="entry name" value="S1"/>
    <property type="match status" value="5"/>
</dbReference>
<dbReference type="InterPro" id="IPR035104">
    <property type="entry name" value="Ribosomal_protein_S1-like"/>
</dbReference>
<name>A0A518BYP2_9BACT</name>